<organism evidence="2 3">
    <name type="scientific">Candidatus Kaiserbacteria bacterium RIFCSPLOWO2_01_FULL_51_21</name>
    <dbReference type="NCBI Taxonomy" id="1798508"/>
    <lineage>
        <taxon>Bacteria</taxon>
        <taxon>Candidatus Kaiseribacteriota</taxon>
    </lineage>
</organism>
<proteinExistence type="predicted"/>
<dbReference type="InterPro" id="IPR018310">
    <property type="entry name" value="Put_endonuclease_Z1-dom"/>
</dbReference>
<sequence>MSLQKGNFYNTLTSSRGDDDALKSCMEETVSKLLDSDTSQRKPGFLLGKIQSGKTRAFIGVIALAFDNNYDVAIILTKGTKALAEQTIQRLKETKEGLGSFEDSNQIQIHDIMSFPDNLPEFVLTQKLVLVSKKEDDNLNRLLKTVTEFYPNLKDKKTLIIDDEADFASISFKKEKESGLIKQRTIASQIDDIRNTLKQSDFLQVTATPYSLYLQPNYDDGPDGIFLPKRPEFTVTLPTHGNYVGGDYYFIESENEDSTAFHVYDELPVAELEVLSVKKKLKRADRRSLKIEEVFTSPHTRTLRNSIVNFIVGGCIRRLQQERLNLPMEHYSLVIHTDIHKISHSWQEDVVKRLNEELINLSKNNHELFEQLLRDAYGDMKPSIELGGFHLPSFPEVLESVSRALNTGMLFVQTVNSEGDVKALLDSRGQLKLWAPLNIFIGGQILDRGITIKHMIGFFYGRNPGKFQQDTVLQHSRMYGARSKEDLAVTRFYTTGGIHEIMRRIHEFDEALRREIKRMLETGSLDGVIYFLRKDDDGKLVPCSPNKLMLSKITTLRAYTRLLPFGFQTKYKSSIAQVIRDLDQEILGLSGATEEGVLVPVTQALSILDKINQTFVYEDLDREYRWDVKGDKASLERLAYNSEDPAQRDMVWILTRTNKANRRKRDDGVRFFDAPDTSQREGVRAKELAINIPVLMLLKHEGTKEQGWKGSPFWWPVIVVPLNTPTTIFAGDTLKISSTFSKNTSGIKDTQLGHRMS</sequence>
<evidence type="ECO:0000259" key="1">
    <source>
        <dbReference type="Pfam" id="PF10593"/>
    </source>
</evidence>
<dbReference type="InterPro" id="IPR027417">
    <property type="entry name" value="P-loop_NTPase"/>
</dbReference>
<dbReference type="Proteomes" id="UP000179115">
    <property type="component" value="Unassembled WGS sequence"/>
</dbReference>
<dbReference type="SUPFAM" id="SSF52540">
    <property type="entry name" value="P-loop containing nucleoside triphosphate hydrolases"/>
    <property type="match status" value="1"/>
</dbReference>
<feature type="domain" description="Putative endonuclease Z1" evidence="1">
    <location>
        <begin position="303"/>
        <end position="522"/>
    </location>
</feature>
<evidence type="ECO:0000313" key="2">
    <source>
        <dbReference type="EMBL" id="OGG72062.1"/>
    </source>
</evidence>
<evidence type="ECO:0000313" key="3">
    <source>
        <dbReference type="Proteomes" id="UP000179115"/>
    </source>
</evidence>
<gene>
    <name evidence="2" type="ORF">A3A35_00920</name>
</gene>
<dbReference type="Pfam" id="PF10593">
    <property type="entry name" value="Z1"/>
    <property type="match status" value="1"/>
</dbReference>
<reference evidence="2 3" key="1">
    <citation type="journal article" date="2016" name="Nat. Commun.">
        <title>Thousands of microbial genomes shed light on interconnected biogeochemical processes in an aquifer system.</title>
        <authorList>
            <person name="Anantharaman K."/>
            <person name="Brown C.T."/>
            <person name="Hug L.A."/>
            <person name="Sharon I."/>
            <person name="Castelle C.J."/>
            <person name="Probst A.J."/>
            <person name="Thomas B.C."/>
            <person name="Singh A."/>
            <person name="Wilkins M.J."/>
            <person name="Karaoz U."/>
            <person name="Brodie E.L."/>
            <person name="Williams K.H."/>
            <person name="Hubbard S.S."/>
            <person name="Banfield J.F."/>
        </authorList>
    </citation>
    <scope>NUCLEOTIDE SEQUENCE [LARGE SCALE GENOMIC DNA]</scope>
</reference>
<protein>
    <recommendedName>
        <fullName evidence="1">Putative endonuclease Z1 domain-containing protein</fullName>
    </recommendedName>
</protein>
<dbReference type="AlphaFoldDB" id="A0A1F6EFM6"/>
<accession>A0A1F6EFM6</accession>
<dbReference type="EMBL" id="MFLV01000002">
    <property type="protein sequence ID" value="OGG72062.1"/>
    <property type="molecule type" value="Genomic_DNA"/>
</dbReference>
<dbReference type="STRING" id="1798508.A3A35_00920"/>
<name>A0A1F6EFM6_9BACT</name>
<comment type="caution">
    <text evidence="2">The sequence shown here is derived from an EMBL/GenBank/DDBJ whole genome shotgun (WGS) entry which is preliminary data.</text>
</comment>